<gene>
    <name evidence="9" type="ORF">PSYICH_LOCUS8236</name>
</gene>
<evidence type="ECO:0000256" key="4">
    <source>
        <dbReference type="ARBA" id="ARBA00022679"/>
    </source>
</evidence>
<dbReference type="AlphaFoldDB" id="A0A9P0CSQ0"/>
<comment type="similarity">
    <text evidence="2 8">Belongs to the glycosyltransferase 92 family.</text>
</comment>
<dbReference type="PANTHER" id="PTHR21461:SF87">
    <property type="entry name" value="GH12965P"/>
    <property type="match status" value="1"/>
</dbReference>
<dbReference type="EMBL" id="OV651834">
    <property type="protein sequence ID" value="CAH1107609.1"/>
    <property type="molecule type" value="Genomic_DNA"/>
</dbReference>
<proteinExistence type="inferred from homology"/>
<reference evidence="9" key="1">
    <citation type="submission" date="2022-01" db="EMBL/GenBank/DDBJ databases">
        <authorList>
            <person name="King R."/>
        </authorList>
    </citation>
    <scope>NUCLEOTIDE SEQUENCE</scope>
</reference>
<dbReference type="EC" id="2.4.1.-" evidence="8"/>
<accession>A0A9P0CSQ0</accession>
<dbReference type="GO" id="GO:0016020">
    <property type="term" value="C:membrane"/>
    <property type="evidence" value="ECO:0007669"/>
    <property type="project" value="UniProtKB-SubCell"/>
</dbReference>
<dbReference type="GO" id="GO:0016757">
    <property type="term" value="F:glycosyltransferase activity"/>
    <property type="evidence" value="ECO:0007669"/>
    <property type="project" value="UniProtKB-UniRule"/>
</dbReference>
<evidence type="ECO:0000256" key="3">
    <source>
        <dbReference type="ARBA" id="ARBA00022676"/>
    </source>
</evidence>
<evidence type="ECO:0000256" key="5">
    <source>
        <dbReference type="ARBA" id="ARBA00022692"/>
    </source>
</evidence>
<evidence type="ECO:0000256" key="7">
    <source>
        <dbReference type="ARBA" id="ARBA00023136"/>
    </source>
</evidence>
<keyword evidence="7 8" id="KW-0472">Membrane</keyword>
<keyword evidence="5 8" id="KW-0812">Transmembrane</keyword>
<organism evidence="9 10">
    <name type="scientific">Psylliodes chrysocephalus</name>
    <dbReference type="NCBI Taxonomy" id="3402493"/>
    <lineage>
        <taxon>Eukaryota</taxon>
        <taxon>Metazoa</taxon>
        <taxon>Ecdysozoa</taxon>
        <taxon>Arthropoda</taxon>
        <taxon>Hexapoda</taxon>
        <taxon>Insecta</taxon>
        <taxon>Pterygota</taxon>
        <taxon>Neoptera</taxon>
        <taxon>Endopterygota</taxon>
        <taxon>Coleoptera</taxon>
        <taxon>Polyphaga</taxon>
        <taxon>Cucujiformia</taxon>
        <taxon>Chrysomeloidea</taxon>
        <taxon>Chrysomelidae</taxon>
        <taxon>Galerucinae</taxon>
        <taxon>Alticini</taxon>
        <taxon>Psylliodes</taxon>
    </lineage>
</organism>
<keyword evidence="6 8" id="KW-1133">Transmembrane helix</keyword>
<evidence type="ECO:0000256" key="8">
    <source>
        <dbReference type="RuleBase" id="RU366017"/>
    </source>
</evidence>
<name>A0A9P0CSQ0_9CUCU</name>
<sequence>MKKYHQLILLIFSIISLVLFLIYRHEYNRLHYVLEVFNFFGQPCNFSDLQTTDFILRQQDWGPQPMWQETDNGYVYSAFLTGKMKIKAIALPRDSNKLPKNCYIWLEDKKKPISGKFSYSKIVDGGGSSLVPHFYYCSAEIIDNTPFAVSFTSVVKKEVNMKKILLTDVTGSRNLNINTTICVLPSNFSKKKFVEFFSFHRLLGVDSFIFYNKDIPYRLSKLMINLSNRLDVQLAFLPWNFPKIDIFITRVIIENDCLLRTHSRSNFVAILEYNEYIVPTISYSINDIVKDLKDNVYKLSLPVQKFCINNANVNKPLALQNFEVATDARFNSVHFVFNNVNNNAVDTNNLDRTKASIHKYVKCENNIKTTTDFSMNKFSTDFIRSTLVQLLIHNQL</sequence>
<evidence type="ECO:0000256" key="2">
    <source>
        <dbReference type="ARBA" id="ARBA00007647"/>
    </source>
</evidence>
<keyword evidence="4 8" id="KW-0808">Transferase</keyword>
<feature type="transmembrane region" description="Helical" evidence="8">
    <location>
        <begin position="7"/>
        <end position="23"/>
    </location>
</feature>
<evidence type="ECO:0000313" key="9">
    <source>
        <dbReference type="EMBL" id="CAH1107609.1"/>
    </source>
</evidence>
<protein>
    <recommendedName>
        <fullName evidence="8">Glycosyltransferase family 92 protein</fullName>
        <ecNumber evidence="8">2.4.1.-</ecNumber>
    </recommendedName>
</protein>
<dbReference type="Proteomes" id="UP001153636">
    <property type="component" value="Chromosome 22"/>
</dbReference>
<evidence type="ECO:0000256" key="1">
    <source>
        <dbReference type="ARBA" id="ARBA00004167"/>
    </source>
</evidence>
<dbReference type="Pfam" id="PF01697">
    <property type="entry name" value="Glyco_transf_92"/>
    <property type="match status" value="1"/>
</dbReference>
<keyword evidence="3 8" id="KW-0328">Glycosyltransferase</keyword>
<keyword evidence="10" id="KW-1185">Reference proteome</keyword>
<dbReference type="InterPro" id="IPR008166">
    <property type="entry name" value="Glyco_transf_92"/>
</dbReference>
<comment type="subcellular location">
    <subcellularLocation>
        <location evidence="1">Membrane</location>
        <topology evidence="1">Single-pass membrane protein</topology>
    </subcellularLocation>
</comment>
<evidence type="ECO:0000256" key="6">
    <source>
        <dbReference type="ARBA" id="ARBA00022989"/>
    </source>
</evidence>
<dbReference type="OrthoDB" id="6433308at2759"/>
<evidence type="ECO:0000313" key="10">
    <source>
        <dbReference type="Proteomes" id="UP001153636"/>
    </source>
</evidence>
<dbReference type="GO" id="GO:0005737">
    <property type="term" value="C:cytoplasm"/>
    <property type="evidence" value="ECO:0007669"/>
    <property type="project" value="TreeGrafter"/>
</dbReference>
<dbReference type="PANTHER" id="PTHR21461">
    <property type="entry name" value="GLYCOSYLTRANSFERASE FAMILY 92 PROTEIN"/>
    <property type="match status" value="1"/>
</dbReference>